<keyword evidence="7 8" id="KW-0472">Membrane</keyword>
<evidence type="ECO:0000256" key="1">
    <source>
        <dbReference type="ARBA" id="ARBA00004651"/>
    </source>
</evidence>
<keyword evidence="5 8" id="KW-0812">Transmembrane</keyword>
<dbReference type="EMBL" id="FWDO01000004">
    <property type="protein sequence ID" value="SLM17629.1"/>
    <property type="molecule type" value="Genomic_DNA"/>
</dbReference>
<evidence type="ECO:0000256" key="5">
    <source>
        <dbReference type="ARBA" id="ARBA00022692"/>
    </source>
</evidence>
<evidence type="ECO:0000256" key="6">
    <source>
        <dbReference type="ARBA" id="ARBA00022989"/>
    </source>
</evidence>
<dbReference type="PANTHER" id="PTHR36838">
    <property type="entry name" value="AUXIN EFFLUX CARRIER FAMILY PROTEIN"/>
    <property type="match status" value="1"/>
</dbReference>
<feature type="transmembrane region" description="Helical" evidence="8">
    <location>
        <begin position="234"/>
        <end position="255"/>
    </location>
</feature>
<accession>A0A3P3XNM5</accession>
<proteinExistence type="inferred from homology"/>
<feature type="transmembrane region" description="Helical" evidence="8">
    <location>
        <begin position="6"/>
        <end position="26"/>
    </location>
</feature>
<keyword evidence="3" id="KW-0813">Transport</keyword>
<dbReference type="GO" id="GO:0005886">
    <property type="term" value="C:plasma membrane"/>
    <property type="evidence" value="ECO:0007669"/>
    <property type="project" value="UniProtKB-SubCell"/>
</dbReference>
<organism evidence="9">
    <name type="scientific">uncultured spirochete</name>
    <dbReference type="NCBI Taxonomy" id="156406"/>
    <lineage>
        <taxon>Bacteria</taxon>
        <taxon>Pseudomonadati</taxon>
        <taxon>Spirochaetota</taxon>
        <taxon>Spirochaetia</taxon>
        <taxon>Spirochaetales</taxon>
        <taxon>environmental samples</taxon>
    </lineage>
</organism>
<reference evidence="9" key="1">
    <citation type="submission" date="2017-02" db="EMBL/GenBank/DDBJ databases">
        <authorList>
            <person name="Regsiter A."/>
            <person name="William W."/>
        </authorList>
    </citation>
    <scope>NUCLEOTIDE SEQUENCE</scope>
    <source>
        <strain evidence="9">BdmA 4</strain>
    </source>
</reference>
<keyword evidence="4" id="KW-1003">Cell membrane</keyword>
<dbReference type="GO" id="GO:0055085">
    <property type="term" value="P:transmembrane transport"/>
    <property type="evidence" value="ECO:0007669"/>
    <property type="project" value="InterPro"/>
</dbReference>
<evidence type="ECO:0000256" key="4">
    <source>
        <dbReference type="ARBA" id="ARBA00022475"/>
    </source>
</evidence>
<dbReference type="InterPro" id="IPR038770">
    <property type="entry name" value="Na+/solute_symporter_sf"/>
</dbReference>
<name>A0A3P3XNM5_9SPIR</name>
<evidence type="ECO:0000256" key="3">
    <source>
        <dbReference type="ARBA" id="ARBA00022448"/>
    </source>
</evidence>
<evidence type="ECO:0000313" key="9">
    <source>
        <dbReference type="EMBL" id="SLM17629.1"/>
    </source>
</evidence>
<feature type="transmembrane region" description="Helical" evidence="8">
    <location>
        <begin position="68"/>
        <end position="89"/>
    </location>
</feature>
<dbReference type="AlphaFoldDB" id="A0A3P3XNM5"/>
<evidence type="ECO:0000256" key="8">
    <source>
        <dbReference type="SAM" id="Phobius"/>
    </source>
</evidence>
<gene>
    <name evidence="9" type="ORF">SPIRO4BDMA_40198</name>
</gene>
<comment type="similarity">
    <text evidence="2">Belongs to the auxin efflux carrier (TC 2.A.69) family.</text>
</comment>
<dbReference type="Pfam" id="PF03547">
    <property type="entry name" value="Mem_trans"/>
    <property type="match status" value="1"/>
</dbReference>
<dbReference type="Gene3D" id="1.20.1530.20">
    <property type="match status" value="1"/>
</dbReference>
<protein>
    <submittedName>
        <fullName evidence="9">Auxin Efflux Carrier</fullName>
    </submittedName>
</protein>
<comment type="subcellular location">
    <subcellularLocation>
        <location evidence="1">Cell membrane</location>
        <topology evidence="1">Multi-pass membrane protein</topology>
    </subcellularLocation>
</comment>
<keyword evidence="6 8" id="KW-1133">Transmembrane helix</keyword>
<sequence>MFTALQSVFSVILMIGLGFGLAKARWFEGGASNLISRLVVNVALPAYMISNLMGGYDRPKLLSMLPGLPVPFAVMIASYLVAIGVAAVLRVRKDRRGTFQSMFSLSNSVFIGLPVNLLLFGDASLPFALLYYIANTTLFWTIGVYGIAVDGAVRNGTQKPSLVSASGLRRILSPPLLGFLTAVILILLGIKLPKSIMDTCKYLGNMTTPLSMLFVGIVIARVEWKKLRFEKDYIAILAGRFIVTPVLMVLAVRWLDLPVLMKQVFLMQATMPAMTQTPILAEAYNSDTEYAAIGTSLTTVASMITIPLYMTLINVLIQ</sequence>
<dbReference type="PANTHER" id="PTHR36838:SF1">
    <property type="entry name" value="SLR1864 PROTEIN"/>
    <property type="match status" value="1"/>
</dbReference>
<feature type="transmembrane region" description="Helical" evidence="8">
    <location>
        <begin position="101"/>
        <end position="121"/>
    </location>
</feature>
<evidence type="ECO:0000256" key="7">
    <source>
        <dbReference type="ARBA" id="ARBA00023136"/>
    </source>
</evidence>
<dbReference type="InterPro" id="IPR004776">
    <property type="entry name" value="Mem_transp_PIN-like"/>
</dbReference>
<feature type="transmembrane region" description="Helical" evidence="8">
    <location>
        <begin position="127"/>
        <end position="150"/>
    </location>
</feature>
<feature type="transmembrane region" description="Helical" evidence="8">
    <location>
        <begin position="171"/>
        <end position="190"/>
    </location>
</feature>
<feature type="transmembrane region" description="Helical" evidence="8">
    <location>
        <begin position="202"/>
        <end position="222"/>
    </location>
</feature>
<evidence type="ECO:0000256" key="2">
    <source>
        <dbReference type="ARBA" id="ARBA00010145"/>
    </source>
</evidence>
<feature type="transmembrane region" description="Helical" evidence="8">
    <location>
        <begin position="38"/>
        <end position="56"/>
    </location>
</feature>
<feature type="transmembrane region" description="Helical" evidence="8">
    <location>
        <begin position="290"/>
        <end position="317"/>
    </location>
</feature>